<sequence length="205" mass="22615">MQEAEITGVTKASPKLAGDIWALHSAHTTSRTVLISWMPPSPGFLEVNFDGSVDDEERCSGVGFAIRDHDSKLVAAHGRRTFDSTVVCTELRAAWEGIYYARRTLGADHIILECDSATVVEWIQRQGCTAEDRLLIHEICRLMEECDSHQASHVFREANEAVDWVASYTAHHSGGFVWVGSGSIPGPLCSVLFSNFVDCIHIRSV</sequence>
<dbReference type="GeneID" id="120109096"/>
<dbReference type="Proteomes" id="UP000228380">
    <property type="component" value="Unplaced"/>
</dbReference>
<organism evidence="2 3">
    <name type="scientific">Phoenix dactylifera</name>
    <name type="common">Date palm</name>
    <dbReference type="NCBI Taxonomy" id="42345"/>
    <lineage>
        <taxon>Eukaryota</taxon>
        <taxon>Viridiplantae</taxon>
        <taxon>Streptophyta</taxon>
        <taxon>Embryophyta</taxon>
        <taxon>Tracheophyta</taxon>
        <taxon>Spermatophyta</taxon>
        <taxon>Magnoliopsida</taxon>
        <taxon>Liliopsida</taxon>
        <taxon>Arecaceae</taxon>
        <taxon>Coryphoideae</taxon>
        <taxon>Phoeniceae</taxon>
        <taxon>Phoenix</taxon>
    </lineage>
</organism>
<dbReference type="OrthoDB" id="597234at2759"/>
<dbReference type="InterPro" id="IPR053151">
    <property type="entry name" value="RNase_H-like"/>
</dbReference>
<dbReference type="InterPro" id="IPR036397">
    <property type="entry name" value="RNaseH_sf"/>
</dbReference>
<dbReference type="Pfam" id="PF13456">
    <property type="entry name" value="RVT_3"/>
    <property type="match status" value="1"/>
</dbReference>
<dbReference type="InterPro" id="IPR044730">
    <property type="entry name" value="RNase_H-like_dom_plant"/>
</dbReference>
<name>A0A8B8ZZG6_PHODC</name>
<evidence type="ECO:0000259" key="1">
    <source>
        <dbReference type="Pfam" id="PF13456"/>
    </source>
</evidence>
<dbReference type="GO" id="GO:0003676">
    <property type="term" value="F:nucleic acid binding"/>
    <property type="evidence" value="ECO:0007669"/>
    <property type="project" value="InterPro"/>
</dbReference>
<protein>
    <submittedName>
        <fullName evidence="3">Uncharacterized protein LOC120109096</fullName>
    </submittedName>
</protein>
<dbReference type="RefSeq" id="XP_038978767.1">
    <property type="nucleotide sequence ID" value="XM_039122839.1"/>
</dbReference>
<dbReference type="SUPFAM" id="SSF53098">
    <property type="entry name" value="Ribonuclease H-like"/>
    <property type="match status" value="1"/>
</dbReference>
<accession>A0A8B8ZZG6</accession>
<dbReference type="InterPro" id="IPR002156">
    <property type="entry name" value="RNaseH_domain"/>
</dbReference>
<proteinExistence type="predicted"/>
<evidence type="ECO:0000313" key="2">
    <source>
        <dbReference type="Proteomes" id="UP000228380"/>
    </source>
</evidence>
<dbReference type="CDD" id="cd06222">
    <property type="entry name" value="RNase_H_like"/>
    <property type="match status" value="1"/>
</dbReference>
<dbReference type="GO" id="GO:0004523">
    <property type="term" value="F:RNA-DNA hybrid ribonuclease activity"/>
    <property type="evidence" value="ECO:0007669"/>
    <property type="project" value="InterPro"/>
</dbReference>
<keyword evidence="2" id="KW-1185">Reference proteome</keyword>
<reference evidence="3" key="1">
    <citation type="submission" date="2025-08" db="UniProtKB">
        <authorList>
            <consortium name="RefSeq"/>
        </authorList>
    </citation>
    <scope>IDENTIFICATION</scope>
    <source>
        <tissue evidence="3">Young leaves</tissue>
    </source>
</reference>
<dbReference type="PANTHER" id="PTHR47723:SF24">
    <property type="entry name" value="RNASE H TYPE-1 DOMAIN-CONTAINING PROTEIN"/>
    <property type="match status" value="1"/>
</dbReference>
<feature type="domain" description="RNase H type-1" evidence="1">
    <location>
        <begin position="48"/>
        <end position="168"/>
    </location>
</feature>
<dbReference type="PANTHER" id="PTHR47723">
    <property type="entry name" value="OS05G0353850 PROTEIN"/>
    <property type="match status" value="1"/>
</dbReference>
<dbReference type="InterPro" id="IPR012337">
    <property type="entry name" value="RNaseH-like_sf"/>
</dbReference>
<dbReference type="AlphaFoldDB" id="A0A8B8ZZG6"/>
<evidence type="ECO:0000313" key="3">
    <source>
        <dbReference type="RefSeq" id="XP_038978767.1"/>
    </source>
</evidence>
<dbReference type="Gene3D" id="3.30.420.10">
    <property type="entry name" value="Ribonuclease H-like superfamily/Ribonuclease H"/>
    <property type="match status" value="1"/>
</dbReference>
<dbReference type="KEGG" id="pda:120109096"/>
<gene>
    <name evidence="3" type="primary">LOC120109096</name>
</gene>